<dbReference type="Proteomes" id="UP000075920">
    <property type="component" value="Unassembled WGS sequence"/>
</dbReference>
<accession>A0A182WQH0</accession>
<reference evidence="2" key="1">
    <citation type="submission" date="2013-03" db="EMBL/GenBank/DDBJ databases">
        <title>The Genome Sequence of Anopheles minimus MINIMUS1.</title>
        <authorList>
            <consortium name="The Broad Institute Genomics Platform"/>
            <person name="Neafsey D.E."/>
            <person name="Walton C."/>
            <person name="Walker B."/>
            <person name="Young S.K."/>
            <person name="Zeng Q."/>
            <person name="Gargeya S."/>
            <person name="Fitzgerald M."/>
            <person name="Haas B."/>
            <person name="Abouelleil A."/>
            <person name="Allen A.W."/>
            <person name="Alvarado L."/>
            <person name="Arachchi H.M."/>
            <person name="Berlin A.M."/>
            <person name="Chapman S.B."/>
            <person name="Gainer-Dewar J."/>
            <person name="Goldberg J."/>
            <person name="Griggs A."/>
            <person name="Gujja S."/>
            <person name="Hansen M."/>
            <person name="Howarth C."/>
            <person name="Imamovic A."/>
            <person name="Ireland A."/>
            <person name="Larimer J."/>
            <person name="McCowan C."/>
            <person name="Murphy C."/>
            <person name="Pearson M."/>
            <person name="Poon T.W."/>
            <person name="Priest M."/>
            <person name="Roberts A."/>
            <person name="Saif S."/>
            <person name="Shea T."/>
            <person name="Sisk P."/>
            <person name="Sykes S."/>
            <person name="Wortman J."/>
            <person name="Nusbaum C."/>
            <person name="Birren B."/>
        </authorList>
    </citation>
    <scope>NUCLEOTIDE SEQUENCE [LARGE SCALE GENOMIC DNA]</scope>
    <source>
        <strain evidence="2">MINIMUS1</strain>
    </source>
</reference>
<evidence type="ECO:0000313" key="1">
    <source>
        <dbReference type="EnsemblMetazoa" id="AMIN014893-PA"/>
    </source>
</evidence>
<proteinExistence type="predicted"/>
<keyword evidence="2" id="KW-1185">Reference proteome</keyword>
<evidence type="ECO:0000313" key="2">
    <source>
        <dbReference type="Proteomes" id="UP000075920"/>
    </source>
</evidence>
<dbReference type="AlphaFoldDB" id="A0A182WQH0"/>
<name>A0A182WQH0_9DIPT</name>
<protein>
    <submittedName>
        <fullName evidence="1">Uncharacterized protein</fullName>
    </submittedName>
</protein>
<dbReference type="EnsemblMetazoa" id="AMIN014893-RA">
    <property type="protein sequence ID" value="AMIN014893-PA"/>
    <property type="gene ID" value="AMIN014893"/>
</dbReference>
<reference evidence="1" key="2">
    <citation type="submission" date="2020-05" db="UniProtKB">
        <authorList>
            <consortium name="EnsemblMetazoa"/>
        </authorList>
    </citation>
    <scope>IDENTIFICATION</scope>
    <source>
        <strain evidence="1">MINIMUS1</strain>
    </source>
</reference>
<sequence>MTGIGGKPREKLFTPTFGVAVCKAFGPWRGATLVPSSIGSWPTGFVGFGVDHASLPAPPTVGIRFVFDSNVGTGNVSSGVKFRTG</sequence>
<dbReference type="VEuPathDB" id="VectorBase:AMIN014893"/>
<organism evidence="1 2">
    <name type="scientific">Anopheles minimus</name>
    <dbReference type="NCBI Taxonomy" id="112268"/>
    <lineage>
        <taxon>Eukaryota</taxon>
        <taxon>Metazoa</taxon>
        <taxon>Ecdysozoa</taxon>
        <taxon>Arthropoda</taxon>
        <taxon>Hexapoda</taxon>
        <taxon>Insecta</taxon>
        <taxon>Pterygota</taxon>
        <taxon>Neoptera</taxon>
        <taxon>Endopterygota</taxon>
        <taxon>Diptera</taxon>
        <taxon>Nematocera</taxon>
        <taxon>Culicoidea</taxon>
        <taxon>Culicidae</taxon>
        <taxon>Anophelinae</taxon>
        <taxon>Anopheles</taxon>
    </lineage>
</organism>